<name>A0A482JKI7_9CAUD</name>
<dbReference type="InterPro" id="IPR004518">
    <property type="entry name" value="MazG-like_dom"/>
</dbReference>
<organism evidence="2 3">
    <name type="scientific">Gordonia phage BrutonGaster</name>
    <dbReference type="NCBI Taxonomy" id="2530116"/>
    <lineage>
        <taxon>Viruses</taxon>
        <taxon>Duplodnaviria</taxon>
        <taxon>Heunggongvirae</taxon>
        <taxon>Uroviricota</taxon>
        <taxon>Caudoviricetes</taxon>
        <taxon>Oneupvirus</taxon>
        <taxon>Oneupvirus brutongaster</taxon>
    </lineage>
</organism>
<evidence type="ECO:0000313" key="3">
    <source>
        <dbReference type="Proteomes" id="UP000295568"/>
    </source>
</evidence>
<sequence>MEFNDYQNATAATAIYPGAGEGTLAALAYVGLGLGESGEIQGKLKKIIRDDAGQITDEKRDAIKKEMGDTLWYLARLAAELDLSLNDVADANLDKLLDRKDRGVLQGSGDER</sequence>
<dbReference type="Proteomes" id="UP000295568">
    <property type="component" value="Segment"/>
</dbReference>
<evidence type="ECO:0000259" key="1">
    <source>
        <dbReference type="Pfam" id="PF03819"/>
    </source>
</evidence>
<dbReference type="Pfam" id="PF03819">
    <property type="entry name" value="MazG"/>
    <property type="match status" value="1"/>
</dbReference>
<reference evidence="2 3" key="1">
    <citation type="submission" date="2019-02" db="EMBL/GenBank/DDBJ databases">
        <authorList>
            <person name="Rowley M."/>
            <person name="Stucki C."/>
            <person name="Ghiringhelli B."/>
            <person name="Naegele L."/>
            <person name="Emmons C.B."/>
            <person name="Slowan-Pomeroy T."/>
            <person name="Briggs L.A."/>
            <person name="Garlena R.A."/>
            <person name="Russell D.A."/>
            <person name="Pope W.H."/>
            <person name="Molloy S.D."/>
            <person name="Jacobs-Sera D."/>
            <person name="Hatfull G.F."/>
        </authorList>
    </citation>
    <scope>NUCLEOTIDE SEQUENCE [LARGE SCALE GENOMIC DNA]</scope>
</reference>
<dbReference type="CDD" id="cd11541">
    <property type="entry name" value="NTP-PPase_u4"/>
    <property type="match status" value="1"/>
</dbReference>
<feature type="domain" description="NTP pyrophosphohydrolase MazG-like" evidence="1">
    <location>
        <begin position="36"/>
        <end position="101"/>
    </location>
</feature>
<dbReference type="InterPro" id="IPR011379">
    <property type="entry name" value="MazG-related_GP37"/>
</dbReference>
<dbReference type="SUPFAM" id="SSF101386">
    <property type="entry name" value="all-alpha NTP pyrophosphatases"/>
    <property type="match status" value="1"/>
</dbReference>
<dbReference type="GeneID" id="55012043"/>
<dbReference type="Gene3D" id="1.10.287.1080">
    <property type="entry name" value="MazG-like"/>
    <property type="match status" value="1"/>
</dbReference>
<accession>A0A482JKI7</accession>
<dbReference type="EMBL" id="MK524501">
    <property type="protein sequence ID" value="QBP33302.1"/>
    <property type="molecule type" value="Genomic_DNA"/>
</dbReference>
<dbReference type="PIRSF" id="PIRSF006639">
    <property type="entry name" value="UCP006639_pph"/>
    <property type="match status" value="1"/>
</dbReference>
<keyword evidence="3" id="KW-1185">Reference proteome</keyword>
<evidence type="ECO:0000313" key="2">
    <source>
        <dbReference type="EMBL" id="QBP33302.1"/>
    </source>
</evidence>
<dbReference type="KEGG" id="vg:55012043"/>
<gene>
    <name evidence="2" type="primary">87</name>
    <name evidence="2" type="ORF">SEA_BRUTONGASTER_87</name>
</gene>
<protein>
    <submittedName>
        <fullName evidence="2">Nucleotide pyrophosphohydrolase</fullName>
    </submittedName>
</protein>
<proteinExistence type="predicted"/>
<dbReference type="RefSeq" id="YP_009820601.1">
    <property type="nucleotide sequence ID" value="NC_048169.1"/>
</dbReference>